<dbReference type="Gene3D" id="1.10.287.130">
    <property type="match status" value="1"/>
</dbReference>
<dbReference type="CDD" id="cd00082">
    <property type="entry name" value="HisKA"/>
    <property type="match status" value="1"/>
</dbReference>
<comment type="caution">
    <text evidence="14">The sequence shown here is derived from an EMBL/GenBank/DDBJ whole genome shotgun (WGS) entry which is preliminary data.</text>
</comment>
<dbReference type="InterPro" id="IPR003661">
    <property type="entry name" value="HisK_dim/P_dom"/>
</dbReference>
<keyword evidence="6" id="KW-0808">Transferase</keyword>
<dbReference type="SMART" id="SM00388">
    <property type="entry name" value="HisKA"/>
    <property type="match status" value="1"/>
</dbReference>
<dbReference type="CDD" id="cd06225">
    <property type="entry name" value="HAMP"/>
    <property type="match status" value="1"/>
</dbReference>
<dbReference type="SUPFAM" id="SSF158472">
    <property type="entry name" value="HAMP domain-like"/>
    <property type="match status" value="1"/>
</dbReference>
<keyword evidence="8 14" id="KW-0418">Kinase</keyword>
<feature type="domain" description="Histidine kinase" evidence="11">
    <location>
        <begin position="382"/>
        <end position="595"/>
    </location>
</feature>
<dbReference type="InterPro" id="IPR004358">
    <property type="entry name" value="Sig_transdc_His_kin-like_C"/>
</dbReference>
<dbReference type="Gene3D" id="3.30.565.10">
    <property type="entry name" value="Histidine kinase-like ATPase, C-terminal domain"/>
    <property type="match status" value="1"/>
</dbReference>
<feature type="domain" description="PAS" evidence="12">
    <location>
        <begin position="256"/>
        <end position="298"/>
    </location>
</feature>
<feature type="transmembrane region" description="Helical" evidence="10">
    <location>
        <begin position="168"/>
        <end position="188"/>
    </location>
</feature>
<evidence type="ECO:0000256" key="5">
    <source>
        <dbReference type="ARBA" id="ARBA00022553"/>
    </source>
</evidence>
<feature type="transmembrane region" description="Helical" evidence="10">
    <location>
        <begin position="12"/>
        <end position="33"/>
    </location>
</feature>
<dbReference type="Pfam" id="PF08448">
    <property type="entry name" value="PAS_4"/>
    <property type="match status" value="1"/>
</dbReference>
<gene>
    <name evidence="14" type="ORF">K814_0130080</name>
</gene>
<evidence type="ECO:0000313" key="14">
    <source>
        <dbReference type="EMBL" id="KGE64310.1"/>
    </source>
</evidence>
<dbReference type="SMART" id="SM00091">
    <property type="entry name" value="PAS"/>
    <property type="match status" value="1"/>
</dbReference>
<dbReference type="GO" id="GO:0000155">
    <property type="term" value="F:phosphorelay sensor kinase activity"/>
    <property type="evidence" value="ECO:0007669"/>
    <property type="project" value="InterPro"/>
</dbReference>
<evidence type="ECO:0000256" key="1">
    <source>
        <dbReference type="ARBA" id="ARBA00000085"/>
    </source>
</evidence>
<evidence type="ECO:0000313" key="15">
    <source>
        <dbReference type="Proteomes" id="UP000030060"/>
    </source>
</evidence>
<dbReference type="InterPro" id="IPR036890">
    <property type="entry name" value="HATPase_C_sf"/>
</dbReference>
<keyword evidence="5" id="KW-0597">Phosphoprotein</keyword>
<feature type="domain" description="HAMP" evidence="13">
    <location>
        <begin position="195"/>
        <end position="247"/>
    </location>
</feature>
<dbReference type="EC" id="2.7.13.3" evidence="3"/>
<dbReference type="OrthoDB" id="1931120at2"/>
<dbReference type="InterPro" id="IPR003660">
    <property type="entry name" value="HAMP_dom"/>
</dbReference>
<dbReference type="SMART" id="SM00304">
    <property type="entry name" value="HAMP"/>
    <property type="match status" value="1"/>
</dbReference>
<dbReference type="Pfam" id="PF16767">
    <property type="entry name" value="KinB_sensor"/>
    <property type="match status" value="1"/>
</dbReference>
<keyword evidence="4" id="KW-1003">Cell membrane</keyword>
<dbReference type="AlphaFoldDB" id="A0A0A1YRZ8"/>
<dbReference type="PROSITE" id="PS50112">
    <property type="entry name" value="PAS"/>
    <property type="match status" value="1"/>
</dbReference>
<dbReference type="EMBL" id="ASGY01000243">
    <property type="protein sequence ID" value="KGE64310.1"/>
    <property type="molecule type" value="Genomic_DNA"/>
</dbReference>
<dbReference type="Pfam" id="PF00672">
    <property type="entry name" value="HAMP"/>
    <property type="match status" value="1"/>
</dbReference>
<comment type="catalytic activity">
    <reaction evidence="1">
        <text>ATP + protein L-histidine = ADP + protein N-phospho-L-histidine.</text>
        <dbReference type="EC" id="2.7.13.3"/>
    </reaction>
</comment>
<dbReference type="InterPro" id="IPR005467">
    <property type="entry name" value="His_kinase_dom"/>
</dbReference>
<keyword evidence="10" id="KW-0472">Membrane</keyword>
<dbReference type="InterPro" id="IPR013656">
    <property type="entry name" value="PAS_4"/>
</dbReference>
<dbReference type="Pfam" id="PF00512">
    <property type="entry name" value="HisKA"/>
    <property type="match status" value="1"/>
</dbReference>
<dbReference type="Gene3D" id="3.30.450.20">
    <property type="entry name" value="PAS domain"/>
    <property type="match status" value="1"/>
</dbReference>
<evidence type="ECO:0000256" key="9">
    <source>
        <dbReference type="ARBA" id="ARBA00022840"/>
    </source>
</evidence>
<keyword evidence="7" id="KW-0547">Nucleotide-binding</keyword>
<dbReference type="PRINTS" id="PR00344">
    <property type="entry name" value="BCTRLSENSOR"/>
</dbReference>
<organism evidence="14 15">
    <name type="scientific">Pseudomonas fluorescens LMG 5329</name>
    <dbReference type="NCBI Taxonomy" id="1324332"/>
    <lineage>
        <taxon>Bacteria</taxon>
        <taxon>Pseudomonadati</taxon>
        <taxon>Pseudomonadota</taxon>
        <taxon>Gammaproteobacteria</taxon>
        <taxon>Pseudomonadales</taxon>
        <taxon>Pseudomonadaceae</taxon>
        <taxon>Pseudomonas</taxon>
    </lineage>
</organism>
<dbReference type="InterPro" id="IPR000014">
    <property type="entry name" value="PAS"/>
</dbReference>
<evidence type="ECO:0000256" key="4">
    <source>
        <dbReference type="ARBA" id="ARBA00022475"/>
    </source>
</evidence>
<dbReference type="InterPro" id="IPR031909">
    <property type="entry name" value="KinB_sensor_dom"/>
</dbReference>
<evidence type="ECO:0000256" key="3">
    <source>
        <dbReference type="ARBA" id="ARBA00012438"/>
    </source>
</evidence>
<evidence type="ECO:0000256" key="7">
    <source>
        <dbReference type="ARBA" id="ARBA00022741"/>
    </source>
</evidence>
<dbReference type="RefSeq" id="WP_038851136.1">
    <property type="nucleotide sequence ID" value="NZ_ASGY01000243.1"/>
</dbReference>
<evidence type="ECO:0000259" key="12">
    <source>
        <dbReference type="PROSITE" id="PS50112"/>
    </source>
</evidence>
<evidence type="ECO:0000259" key="13">
    <source>
        <dbReference type="PROSITE" id="PS50885"/>
    </source>
</evidence>
<protein>
    <recommendedName>
        <fullName evidence="3">histidine kinase</fullName>
        <ecNumber evidence="3">2.7.13.3</ecNumber>
    </recommendedName>
</protein>
<dbReference type="PROSITE" id="PS50109">
    <property type="entry name" value="HIS_KIN"/>
    <property type="match status" value="1"/>
</dbReference>
<dbReference type="FunFam" id="3.30.565.10:FF:000006">
    <property type="entry name" value="Sensor histidine kinase WalK"/>
    <property type="match status" value="1"/>
</dbReference>
<evidence type="ECO:0000256" key="8">
    <source>
        <dbReference type="ARBA" id="ARBA00022777"/>
    </source>
</evidence>
<dbReference type="PANTHER" id="PTHR44936">
    <property type="entry name" value="SENSOR PROTEIN CREC"/>
    <property type="match status" value="1"/>
</dbReference>
<dbReference type="GO" id="GO:0005524">
    <property type="term" value="F:ATP binding"/>
    <property type="evidence" value="ECO:0007669"/>
    <property type="project" value="UniProtKB-KW"/>
</dbReference>
<dbReference type="SUPFAM" id="SSF55785">
    <property type="entry name" value="PYP-like sensor domain (PAS domain)"/>
    <property type="match status" value="1"/>
</dbReference>
<keyword evidence="9" id="KW-0067">ATP-binding</keyword>
<dbReference type="CDD" id="cd19409">
    <property type="entry name" value="KinB_sensor"/>
    <property type="match status" value="1"/>
</dbReference>
<dbReference type="InterPro" id="IPR003594">
    <property type="entry name" value="HATPase_dom"/>
</dbReference>
<dbReference type="SUPFAM" id="SSF47384">
    <property type="entry name" value="Homodimeric domain of signal transducing histidine kinase"/>
    <property type="match status" value="1"/>
</dbReference>
<dbReference type="InterPro" id="IPR038320">
    <property type="entry name" value="KinB_N_sf"/>
</dbReference>
<evidence type="ECO:0000259" key="11">
    <source>
        <dbReference type="PROSITE" id="PS50109"/>
    </source>
</evidence>
<sequence length="595" mass="66050">MKLAMKLRTRLFLSISALITVALLGLILGLVSVMQMAKTQESLIRSNFITLDLGLKLRQSLGDQLIMMLEERPDPEALQASKQRYFDLLDQGIAHEQRDDRGTGFSEARGQYQALLDAFDESQQPTPPPGAKEKLTDTFNTLRNGLINEHKQALENISNSEHKSRERALLIAGLLGLVGLAVLIIGFVTAHGIARRFGGPIEALAKAADKIGQGDFEVTLPISSAAEMNQLTRRFGIMAEALRQHQATNVDELLAGQQRLQAVLDSIDDGLLMIDRQGRLEHLNPVAQRQLGWDEERLGQGLGEALVRPELDEQLQLVLRGGNLERAPDDLEVEVEGELRLLTYSLTPVSHTQGHILGAVMVLHDVTEQRAFERVRSEFVLRASHELRTPVTGMHMAFGLFRERAKFPAESREADLLDTVNEEMQRLMQLINDLLNFSRYQNGLQKLTLGPCDVTDLLEHARARFVEPAKAQNIELLVETQSDLPRLYADQAQLERVLDNLLGNALRHTAAGGQIRLQARRHGERVIVSVEDNGEGIAYGQQGRIFEPFVQVGRKKGGAGLGLALCKEIVQLHGGRMGVYSRPGQGTQFYMALPL</sequence>
<evidence type="ECO:0000256" key="2">
    <source>
        <dbReference type="ARBA" id="ARBA00004651"/>
    </source>
</evidence>
<keyword evidence="10" id="KW-0812">Transmembrane</keyword>
<keyword evidence="10" id="KW-1133">Transmembrane helix</keyword>
<dbReference type="Pfam" id="PF02518">
    <property type="entry name" value="HATPase_c"/>
    <property type="match status" value="1"/>
</dbReference>
<dbReference type="PROSITE" id="PS50885">
    <property type="entry name" value="HAMP"/>
    <property type="match status" value="1"/>
</dbReference>
<accession>A0A0A1YRZ8</accession>
<reference evidence="14 15" key="1">
    <citation type="journal article" date="2013" name="Genome Announc.">
        <title>Draft Genome Sequence of Pseudomonas fluorescens LMG 5329, a White Line-Inducing Principle-Producing Bioindicator for the Mushroom Pathogen Pseudomonas tolaasii.</title>
        <authorList>
            <person name="Ghequire M.G."/>
            <person name="Rokni-Zadeh H."/>
            <person name="Zarrineh P."/>
            <person name="De Mot R."/>
        </authorList>
    </citation>
    <scope>NUCLEOTIDE SEQUENCE [LARGE SCALE GENOMIC DNA]</scope>
    <source>
        <strain evidence="14 15">LMG 5329</strain>
    </source>
</reference>
<evidence type="ECO:0000256" key="10">
    <source>
        <dbReference type="SAM" id="Phobius"/>
    </source>
</evidence>
<dbReference type="PANTHER" id="PTHR44936:SF10">
    <property type="entry name" value="SENSOR PROTEIN RSTB"/>
    <property type="match status" value="1"/>
</dbReference>
<dbReference type="CDD" id="cd00130">
    <property type="entry name" value="PAS"/>
    <property type="match status" value="1"/>
</dbReference>
<dbReference type="Gene3D" id="1.20.120.880">
    <property type="entry name" value="Histidine kinase (KinB), sensor domain"/>
    <property type="match status" value="1"/>
</dbReference>
<dbReference type="SUPFAM" id="SSF55874">
    <property type="entry name" value="ATPase domain of HSP90 chaperone/DNA topoisomerase II/histidine kinase"/>
    <property type="match status" value="1"/>
</dbReference>
<dbReference type="GO" id="GO:0005886">
    <property type="term" value="C:plasma membrane"/>
    <property type="evidence" value="ECO:0007669"/>
    <property type="project" value="UniProtKB-SubCell"/>
</dbReference>
<dbReference type="CDD" id="cd00075">
    <property type="entry name" value="HATPase"/>
    <property type="match status" value="1"/>
</dbReference>
<proteinExistence type="predicted"/>
<dbReference type="NCBIfam" id="TIGR00229">
    <property type="entry name" value="sensory_box"/>
    <property type="match status" value="1"/>
</dbReference>
<dbReference type="InterPro" id="IPR036097">
    <property type="entry name" value="HisK_dim/P_sf"/>
</dbReference>
<dbReference type="Proteomes" id="UP000030060">
    <property type="component" value="Unassembled WGS sequence"/>
</dbReference>
<dbReference type="Gene3D" id="1.10.8.500">
    <property type="entry name" value="HAMP domain in histidine kinase"/>
    <property type="match status" value="1"/>
</dbReference>
<dbReference type="SMART" id="SM00387">
    <property type="entry name" value="HATPase_c"/>
    <property type="match status" value="1"/>
</dbReference>
<dbReference type="InterPro" id="IPR050980">
    <property type="entry name" value="2C_sensor_his_kinase"/>
</dbReference>
<dbReference type="InterPro" id="IPR035965">
    <property type="entry name" value="PAS-like_dom_sf"/>
</dbReference>
<evidence type="ECO:0000256" key="6">
    <source>
        <dbReference type="ARBA" id="ARBA00022679"/>
    </source>
</evidence>
<name>A0A0A1YRZ8_PSEFL</name>
<comment type="subcellular location">
    <subcellularLocation>
        <location evidence="2">Cell membrane</location>
        <topology evidence="2">Multi-pass membrane protein</topology>
    </subcellularLocation>
</comment>